<accession>A0A8H6KN95</accession>
<feature type="transmembrane region" description="Helical" evidence="2">
    <location>
        <begin position="609"/>
        <end position="629"/>
    </location>
</feature>
<feature type="transmembrane region" description="Helical" evidence="2">
    <location>
        <begin position="571"/>
        <end position="589"/>
    </location>
</feature>
<keyword evidence="2" id="KW-0812">Transmembrane</keyword>
<feature type="transmembrane region" description="Helical" evidence="2">
    <location>
        <begin position="706"/>
        <end position="729"/>
    </location>
</feature>
<feature type="transmembrane region" description="Helical" evidence="2">
    <location>
        <begin position="673"/>
        <end position="694"/>
    </location>
</feature>
<evidence type="ECO:0000256" key="2">
    <source>
        <dbReference type="SAM" id="Phobius"/>
    </source>
</evidence>
<reference evidence="3" key="1">
    <citation type="journal article" date="2020" name="Phytopathology">
        <title>Genome Sequence Resources of Colletotrichum truncatum, C. plurivorum, C. musicola, and C. sojae: Four Species Pathogenic to Soybean (Glycine max).</title>
        <authorList>
            <person name="Rogerio F."/>
            <person name="Boufleur T.R."/>
            <person name="Ciampi-Guillardi M."/>
            <person name="Sukno S.A."/>
            <person name="Thon M.R."/>
            <person name="Massola Junior N.S."/>
            <person name="Baroncelli R."/>
        </authorList>
    </citation>
    <scope>NUCLEOTIDE SEQUENCE</scope>
    <source>
        <strain evidence="3">LFN0074</strain>
    </source>
</reference>
<dbReference type="InterPro" id="IPR021840">
    <property type="entry name" value="DUF3433"/>
</dbReference>
<feature type="compositionally biased region" description="Low complexity" evidence="1">
    <location>
        <begin position="145"/>
        <end position="179"/>
    </location>
</feature>
<feature type="region of interest" description="Disordered" evidence="1">
    <location>
        <begin position="1"/>
        <end position="328"/>
    </location>
</feature>
<dbReference type="Pfam" id="PF11915">
    <property type="entry name" value="DUF3433"/>
    <property type="match status" value="1"/>
</dbReference>
<feature type="compositionally biased region" description="Low complexity" evidence="1">
    <location>
        <begin position="50"/>
        <end position="67"/>
    </location>
</feature>
<gene>
    <name evidence="3" type="ORF">CMUS01_06396</name>
</gene>
<feature type="compositionally biased region" description="Low complexity" evidence="1">
    <location>
        <begin position="187"/>
        <end position="228"/>
    </location>
</feature>
<evidence type="ECO:0000313" key="4">
    <source>
        <dbReference type="Proteomes" id="UP000639643"/>
    </source>
</evidence>
<keyword evidence="4" id="KW-1185">Reference proteome</keyword>
<dbReference type="Proteomes" id="UP000639643">
    <property type="component" value="Unassembled WGS sequence"/>
</dbReference>
<feature type="compositionally biased region" description="Polar residues" evidence="1">
    <location>
        <begin position="70"/>
        <end position="97"/>
    </location>
</feature>
<feature type="compositionally biased region" description="Low complexity" evidence="1">
    <location>
        <begin position="262"/>
        <end position="305"/>
    </location>
</feature>
<evidence type="ECO:0000313" key="3">
    <source>
        <dbReference type="EMBL" id="KAF6833891.1"/>
    </source>
</evidence>
<feature type="transmembrane region" description="Helical" evidence="2">
    <location>
        <begin position="438"/>
        <end position="462"/>
    </location>
</feature>
<dbReference type="PANTHER" id="PTHR37544">
    <property type="entry name" value="SPRAY-RELATED"/>
    <property type="match status" value="1"/>
</dbReference>
<keyword evidence="2" id="KW-0472">Membrane</keyword>
<sequence length="816" mass="84142">MRQRQTRQYQIHHGPTPPTQAGQTPTPQSNLPPASSTPASLTGSQQSADPSQPSGSVPAPSGSVTPPTQQPSQAGTPSQPSVPSGSAASQTNSPNTQTPESAASPAPGTPTAASAVTGPSASDAASGTPAPGSEQGTSGFVALLAATESEASDAPSASAVPSRSGDPSAPTASADPTASLNPSVNHSTPTDPSAPTNPTAPTAPTNPTDPTAPNPSATNPAATNTPASESRPADSESAPATQPPSATENASNSAEATDSRASESAASATQTEPSQSATESATSATDSSATQSSTDSATQASALSSETATPNPADPVPTAFPQAPPQDDTQSFTVKQALVGNFVPVIASRSFLFTLSAVYTHISALEPIRQLMTTTGASGAALSGSSISLAPIAAAFFIADVGSAISVEAVSPDAWYCGAPVTEDNLLPCPPRLSVNKWAINTVIASLALVALALLFILGLWFKTPSRITADTTTIFGVAAVMGHPEVESDFRGVPTDMTQTQLAVYLRDKRFALGAFQVSNVEKIGLVPVAPDASGGRKSFSQRIEAVLAEKKAAYAGAAPWVRTRFQLDVLFAVFHLALLGLAIAALASVDSPRRVFGYVSRSQAVGVRIGICLVGILIVRYWGMVFADAQNFAPYARMHATPSPARNTILKKGFGAPALAVVPLARMGYAIPAALALTAFLAEFFVVVISGLPWRPGQLRGEYLFCAVAAVVMTSCMLLAQGFVVYWRSNLPHLPRRPDSVASVMTYVAGTEMGRNFDSVAGMGDQTARKSIKELGRRYAYGLRVEDDGRRRWVVDEVGDGYEGSRERIAQDAT</sequence>
<organism evidence="3 4">
    <name type="scientific">Colletotrichum musicola</name>
    <dbReference type="NCBI Taxonomy" id="2175873"/>
    <lineage>
        <taxon>Eukaryota</taxon>
        <taxon>Fungi</taxon>
        <taxon>Dikarya</taxon>
        <taxon>Ascomycota</taxon>
        <taxon>Pezizomycotina</taxon>
        <taxon>Sordariomycetes</taxon>
        <taxon>Hypocreomycetidae</taxon>
        <taxon>Glomerellales</taxon>
        <taxon>Glomerellaceae</taxon>
        <taxon>Colletotrichum</taxon>
        <taxon>Colletotrichum orchidearum species complex</taxon>
    </lineage>
</organism>
<dbReference type="PANTHER" id="PTHR37544:SF3">
    <property type="entry name" value="SPRAY"/>
    <property type="match status" value="1"/>
</dbReference>
<comment type="caution">
    <text evidence="3">The sequence shown here is derived from an EMBL/GenBank/DDBJ whole genome shotgun (WGS) entry which is preliminary data.</text>
</comment>
<protein>
    <submittedName>
        <fullName evidence="3">Uncharacterized protein</fullName>
    </submittedName>
</protein>
<feature type="compositionally biased region" description="Polar residues" evidence="1">
    <location>
        <begin position="29"/>
        <end position="49"/>
    </location>
</feature>
<dbReference type="EMBL" id="WIGM01000207">
    <property type="protein sequence ID" value="KAF6833891.1"/>
    <property type="molecule type" value="Genomic_DNA"/>
</dbReference>
<feature type="compositionally biased region" description="Low complexity" evidence="1">
    <location>
        <begin position="19"/>
        <end position="28"/>
    </location>
</feature>
<dbReference type="OrthoDB" id="5428901at2759"/>
<dbReference type="AlphaFoldDB" id="A0A8H6KN95"/>
<feature type="compositionally biased region" description="Low complexity" evidence="1">
    <location>
        <begin position="98"/>
        <end position="122"/>
    </location>
</feature>
<proteinExistence type="predicted"/>
<name>A0A8H6KN95_9PEZI</name>
<evidence type="ECO:0000256" key="1">
    <source>
        <dbReference type="SAM" id="MobiDB-lite"/>
    </source>
</evidence>
<keyword evidence="2" id="KW-1133">Transmembrane helix</keyword>
<feature type="compositionally biased region" description="Low complexity" evidence="1">
    <location>
        <begin position="243"/>
        <end position="256"/>
    </location>
</feature>